<evidence type="ECO:0000256" key="2">
    <source>
        <dbReference type="ARBA" id="ARBA00022690"/>
    </source>
</evidence>
<dbReference type="Pfam" id="PF00079">
    <property type="entry name" value="Serpin"/>
    <property type="match status" value="1"/>
</dbReference>
<feature type="compositionally biased region" description="Gly residues" evidence="6">
    <location>
        <begin position="1"/>
        <end position="14"/>
    </location>
</feature>
<protein>
    <recommendedName>
        <fullName evidence="5">Serpin B8</fullName>
    </recommendedName>
</protein>
<dbReference type="GO" id="GO:0005615">
    <property type="term" value="C:extracellular space"/>
    <property type="evidence" value="ECO:0007669"/>
    <property type="project" value="InterPro"/>
</dbReference>
<dbReference type="Gene3D" id="3.30.497.10">
    <property type="entry name" value="Antithrombin, subunit I, domain 2"/>
    <property type="match status" value="1"/>
</dbReference>
<comment type="function">
    <text evidence="4">Has an important role in epithelial desmosome-mediated cell-cell adhesion.</text>
</comment>
<dbReference type="FunFam" id="2.30.39.10:FF:000014">
    <property type="entry name" value="Serpin family B member 9"/>
    <property type="match status" value="1"/>
</dbReference>
<comment type="similarity">
    <text evidence="1">Belongs to the serpin family. Ov-serpin subfamily.</text>
</comment>
<evidence type="ECO:0000313" key="8">
    <source>
        <dbReference type="Ensembl" id="ENSCAFP00030013768.1"/>
    </source>
</evidence>
<keyword evidence="3" id="KW-0722">Serine protease inhibitor</keyword>
<feature type="compositionally biased region" description="Gly residues" evidence="6">
    <location>
        <begin position="441"/>
        <end position="459"/>
    </location>
</feature>
<reference evidence="8" key="1">
    <citation type="submission" date="2019-03" db="EMBL/GenBank/DDBJ databases">
        <authorList>
            <person name="Warren W.C."/>
            <person name="Johnson G.S."/>
        </authorList>
    </citation>
    <scope>NUCLEOTIDE SEQUENCE [LARGE SCALE GENOMIC DNA]</scope>
    <source>
        <strain evidence="8">Basenji</strain>
    </source>
</reference>
<dbReference type="InterPro" id="IPR000240">
    <property type="entry name" value="Serpin_B9/Maspin"/>
</dbReference>
<feature type="domain" description="Serpin" evidence="7">
    <location>
        <begin position="132"/>
        <end position="414"/>
    </location>
</feature>
<evidence type="ECO:0000256" key="4">
    <source>
        <dbReference type="ARBA" id="ARBA00059476"/>
    </source>
</evidence>
<feature type="region of interest" description="Disordered" evidence="6">
    <location>
        <begin position="1"/>
        <end position="33"/>
    </location>
</feature>
<dbReference type="Ensembl" id="ENSCAFT00030015794.1">
    <property type="protein sequence ID" value="ENSCAFP00030013768.1"/>
    <property type="gene ID" value="ENSCAFG00030008592.1"/>
</dbReference>
<dbReference type="FunFam" id="3.30.497.10:FF:000018">
    <property type="entry name" value="Serpin family B member 8"/>
    <property type="match status" value="1"/>
</dbReference>
<evidence type="ECO:0000256" key="5">
    <source>
        <dbReference type="ARBA" id="ARBA00071177"/>
    </source>
</evidence>
<dbReference type="InterPro" id="IPR000215">
    <property type="entry name" value="Serpin_fam"/>
</dbReference>
<dbReference type="SMART" id="SM00093">
    <property type="entry name" value="SERPIN"/>
    <property type="match status" value="1"/>
</dbReference>
<accession>A0A8C0MRH9</accession>
<evidence type="ECO:0000256" key="3">
    <source>
        <dbReference type="ARBA" id="ARBA00022900"/>
    </source>
</evidence>
<dbReference type="InterPro" id="IPR036186">
    <property type="entry name" value="Serpin_sf"/>
</dbReference>
<dbReference type="PANTHER" id="PTHR11461">
    <property type="entry name" value="SERINE PROTEASE INHIBITOR, SERPIN"/>
    <property type="match status" value="1"/>
</dbReference>
<proteinExistence type="inferred from homology"/>
<keyword evidence="2" id="KW-0646">Protease inhibitor</keyword>
<dbReference type="InterPro" id="IPR023796">
    <property type="entry name" value="Serpin_dom"/>
</dbReference>
<evidence type="ECO:0000256" key="1">
    <source>
        <dbReference type="ARBA" id="ARBA00006426"/>
    </source>
</evidence>
<dbReference type="InterPro" id="IPR042178">
    <property type="entry name" value="Serpin_sf_1"/>
</dbReference>
<feature type="region of interest" description="Disordered" evidence="6">
    <location>
        <begin position="440"/>
        <end position="459"/>
    </location>
</feature>
<dbReference type="Proteomes" id="UP000694429">
    <property type="component" value="Chromosome 35"/>
</dbReference>
<evidence type="ECO:0000259" key="7">
    <source>
        <dbReference type="SMART" id="SM00093"/>
    </source>
</evidence>
<sequence length="478" mass="51856">MGARGGGAAAGSQGGPRVEGPQERGPPFPSLANSLAKCGLRGGRMRPPASPVAGTPAHSPLCFWSFRATGLPILDGSPPSGLFSAPPGLSTQVSQGPGPCPLRHSPRQRLLLGLMDPASWRLFLKQMATFAIRLLKMLCQDDPSRNVFYSPVIISSALAMVYLGAKGNTAAQVAQVLSLSTEKDIHQSFQSLLAEVNKPGTQYLLRTANRLFGEKTCEFLPTFKESCLRFYNAELEQLPFAKAAEPSRKHINAWVSEKTEGKIQELLPGGSIDAKTRLVLVNAIYFKGRWNEQFDKRYTREMPFRINQKEQRPVQMMYQEATFKLAYIEELQTQVLELPYVGDELSMLILLPDDHVELSSVESHLTWERFRAWTRAGVHAEHRRGGLPAQTAAGGGVRPGRGAWAFGDGRCLSGGQGRLLGDVGPRRCVSVQVCAQECARGGRGGHGGGGGQRGPGGGRVLLRVGAQVLRRPPLPVPH</sequence>
<evidence type="ECO:0000256" key="6">
    <source>
        <dbReference type="SAM" id="MobiDB-lite"/>
    </source>
</evidence>
<dbReference type="PRINTS" id="PR00676">
    <property type="entry name" value="MASPIN"/>
</dbReference>
<evidence type="ECO:0000313" key="9">
    <source>
        <dbReference type="Proteomes" id="UP000694429"/>
    </source>
</evidence>
<dbReference type="SUPFAM" id="SSF56574">
    <property type="entry name" value="Serpins"/>
    <property type="match status" value="1"/>
</dbReference>
<name>A0A8C0MRH9_CANLF</name>
<dbReference type="Gene3D" id="2.30.39.10">
    <property type="entry name" value="Alpha-1-antitrypsin, domain 1"/>
    <property type="match status" value="1"/>
</dbReference>
<dbReference type="GO" id="GO:0004867">
    <property type="term" value="F:serine-type endopeptidase inhibitor activity"/>
    <property type="evidence" value="ECO:0007669"/>
    <property type="project" value="UniProtKB-KW"/>
</dbReference>
<organism evidence="8 9">
    <name type="scientific">Canis lupus familiaris</name>
    <name type="common">Dog</name>
    <name type="synonym">Canis familiaris</name>
    <dbReference type="NCBI Taxonomy" id="9615"/>
    <lineage>
        <taxon>Eukaryota</taxon>
        <taxon>Metazoa</taxon>
        <taxon>Chordata</taxon>
        <taxon>Craniata</taxon>
        <taxon>Vertebrata</taxon>
        <taxon>Euteleostomi</taxon>
        <taxon>Mammalia</taxon>
        <taxon>Eutheria</taxon>
        <taxon>Laurasiatheria</taxon>
        <taxon>Carnivora</taxon>
        <taxon>Caniformia</taxon>
        <taxon>Canidae</taxon>
        <taxon>Canis</taxon>
    </lineage>
</organism>
<dbReference type="InterPro" id="IPR042185">
    <property type="entry name" value="Serpin_sf_2"/>
</dbReference>
<dbReference type="AlphaFoldDB" id="A0A8C0MRH9"/>
<reference evidence="8" key="2">
    <citation type="submission" date="2025-08" db="UniProtKB">
        <authorList>
            <consortium name="Ensembl"/>
        </authorList>
    </citation>
    <scope>IDENTIFICATION</scope>
</reference>
<dbReference type="PANTHER" id="PTHR11461:SF350">
    <property type="entry name" value="SERPIN B9"/>
    <property type="match status" value="1"/>
</dbReference>